<organism evidence="1 2">
    <name type="scientific">Araneus ventricosus</name>
    <name type="common">Orbweaver spider</name>
    <name type="synonym">Epeira ventricosa</name>
    <dbReference type="NCBI Taxonomy" id="182803"/>
    <lineage>
        <taxon>Eukaryota</taxon>
        <taxon>Metazoa</taxon>
        <taxon>Ecdysozoa</taxon>
        <taxon>Arthropoda</taxon>
        <taxon>Chelicerata</taxon>
        <taxon>Arachnida</taxon>
        <taxon>Araneae</taxon>
        <taxon>Araneomorphae</taxon>
        <taxon>Entelegynae</taxon>
        <taxon>Araneoidea</taxon>
        <taxon>Araneidae</taxon>
        <taxon>Araneus</taxon>
    </lineage>
</organism>
<name>A0A4Y2LMM3_ARAVE</name>
<sequence>MLHERTGFASDPLNKISQLNRSRVSRNKQPTFQAAQKTNKIAIRRWTRKIADPIRSREKKNGTLLERPPYSFSTLFFIKLTILSTRLATFASGVSKLSTKFENTTSIARFKPNRTYLKRTGVASVNTCTFLFKVTSANLFPTIPLAAFSPSSSAESQLTLSSATIPENRETSSSDWLKGECCFSQIKNFFKSLVSRVCHDFDKEMYWSEDSSVTSAKASTVPSPEDFPAWCKSNALRRHQTYFGLGSSHR</sequence>
<dbReference type="EMBL" id="BGPR01119311">
    <property type="protein sequence ID" value="GBN15370.1"/>
    <property type="molecule type" value="Genomic_DNA"/>
</dbReference>
<gene>
    <name evidence="1" type="ORF">AVEN_86476_1</name>
</gene>
<keyword evidence="2" id="KW-1185">Reference proteome</keyword>
<accession>A0A4Y2LMM3</accession>
<reference evidence="1 2" key="1">
    <citation type="journal article" date="2019" name="Sci. Rep.">
        <title>Orb-weaving spider Araneus ventricosus genome elucidates the spidroin gene catalogue.</title>
        <authorList>
            <person name="Kono N."/>
            <person name="Nakamura H."/>
            <person name="Ohtoshi R."/>
            <person name="Moran D.A.P."/>
            <person name="Shinohara A."/>
            <person name="Yoshida Y."/>
            <person name="Fujiwara M."/>
            <person name="Mori M."/>
            <person name="Tomita M."/>
            <person name="Arakawa K."/>
        </authorList>
    </citation>
    <scope>NUCLEOTIDE SEQUENCE [LARGE SCALE GENOMIC DNA]</scope>
</reference>
<comment type="caution">
    <text evidence="1">The sequence shown here is derived from an EMBL/GenBank/DDBJ whole genome shotgun (WGS) entry which is preliminary data.</text>
</comment>
<protein>
    <submittedName>
        <fullName evidence="1">Uncharacterized protein</fullName>
    </submittedName>
</protein>
<proteinExistence type="predicted"/>
<dbReference type="Proteomes" id="UP000499080">
    <property type="component" value="Unassembled WGS sequence"/>
</dbReference>
<dbReference type="AlphaFoldDB" id="A0A4Y2LMM3"/>
<evidence type="ECO:0000313" key="2">
    <source>
        <dbReference type="Proteomes" id="UP000499080"/>
    </source>
</evidence>
<evidence type="ECO:0000313" key="1">
    <source>
        <dbReference type="EMBL" id="GBN15370.1"/>
    </source>
</evidence>